<reference evidence="1" key="1">
    <citation type="journal article" date="2020" name="Fungal Divers.">
        <title>Resolving the Mortierellaceae phylogeny through synthesis of multi-gene phylogenetics and phylogenomics.</title>
        <authorList>
            <person name="Vandepol N."/>
            <person name="Liber J."/>
            <person name="Desiro A."/>
            <person name="Na H."/>
            <person name="Kennedy M."/>
            <person name="Barry K."/>
            <person name="Grigoriev I.V."/>
            <person name="Miller A.N."/>
            <person name="O'Donnell K."/>
            <person name="Stajich J.E."/>
            <person name="Bonito G."/>
        </authorList>
    </citation>
    <scope>NUCLEOTIDE SEQUENCE</scope>
    <source>
        <strain evidence="1">CK1249</strain>
    </source>
</reference>
<dbReference type="AlphaFoldDB" id="A0A9P6IWN5"/>
<dbReference type="SUPFAM" id="SSF52047">
    <property type="entry name" value="RNI-like"/>
    <property type="match status" value="1"/>
</dbReference>
<dbReference type="EMBL" id="JAAAHY010001210">
    <property type="protein sequence ID" value="KAF9951355.1"/>
    <property type="molecule type" value="Genomic_DNA"/>
</dbReference>
<dbReference type="Gene3D" id="3.80.10.10">
    <property type="entry name" value="Ribonuclease Inhibitor"/>
    <property type="match status" value="2"/>
</dbReference>
<dbReference type="InterPro" id="IPR032675">
    <property type="entry name" value="LRR_dom_sf"/>
</dbReference>
<gene>
    <name evidence="1" type="ORF">BGZ70_001028</name>
</gene>
<evidence type="ECO:0000313" key="1">
    <source>
        <dbReference type="EMBL" id="KAF9951355.1"/>
    </source>
</evidence>
<keyword evidence="2" id="KW-1185">Reference proteome</keyword>
<comment type="caution">
    <text evidence="1">The sequence shown here is derived from an EMBL/GenBank/DDBJ whole genome shotgun (WGS) entry which is preliminary data.</text>
</comment>
<proteinExistence type="predicted"/>
<sequence length="509" mass="58073">MIIPIPPMTNLLSASMFSHDCSRNEDHPTVIPICRITAVRQAQVYGVLHYSPQLKHLFLCSTIDDLKSTRLLAAAISRMSNLHTLHVLNVAFEWPESKLVPTIVACCPPSLITLDIRYRSWDEGCDSKELKTEEDWEAAVEAVKHFMPLLGEENGVPIVPRQGSLDRLSHLHTSQLETLTLEEVLSVFKQCPNITNIFNLELGGHIDPMDVAKCIIEHCPKVNRLTHHHVLVDFQLIMNILSILPTDTLQAFVCCVPDKSSANLASRLLRHSASLREIHLRKYQDFSSKAFQSILVHCQALETFSCEGHGPVHTIKFNLADVTEIPWGATRLKHLRLMIAMDYVEPTGEGPLYQRLSQTNLSAADYNQMVMLKKLYHQIGRLIDLETLNMRLFDPLRPGYYTKDDEISFPGMLSLPREDSNRLGYLHLLAGLKKLRTLHRVIIARHDETIKMVEQPEVEWIAQNWPSLEEITFFRSPEPGQSKPQPRPSCFLWLQDQMPRLKMHVPGTY</sequence>
<dbReference type="Proteomes" id="UP000738359">
    <property type="component" value="Unassembled WGS sequence"/>
</dbReference>
<protein>
    <submittedName>
        <fullName evidence="1">Uncharacterized protein</fullName>
    </submittedName>
</protein>
<dbReference type="OrthoDB" id="2377186at2759"/>
<name>A0A9P6IWN5_MORAP</name>
<accession>A0A9P6IWN5</accession>
<organism evidence="1 2">
    <name type="scientific">Mortierella alpina</name>
    <name type="common">Oleaginous fungus</name>
    <name type="synonym">Mortierella renispora</name>
    <dbReference type="NCBI Taxonomy" id="64518"/>
    <lineage>
        <taxon>Eukaryota</taxon>
        <taxon>Fungi</taxon>
        <taxon>Fungi incertae sedis</taxon>
        <taxon>Mucoromycota</taxon>
        <taxon>Mortierellomycotina</taxon>
        <taxon>Mortierellomycetes</taxon>
        <taxon>Mortierellales</taxon>
        <taxon>Mortierellaceae</taxon>
        <taxon>Mortierella</taxon>
    </lineage>
</organism>
<evidence type="ECO:0000313" key="2">
    <source>
        <dbReference type="Proteomes" id="UP000738359"/>
    </source>
</evidence>